<feature type="compositionally biased region" description="Acidic residues" evidence="2">
    <location>
        <begin position="378"/>
        <end position="390"/>
    </location>
</feature>
<dbReference type="AlphaFoldDB" id="A0A423WL58"/>
<feature type="compositionally biased region" description="Acidic residues" evidence="2">
    <location>
        <begin position="256"/>
        <end position="266"/>
    </location>
</feature>
<feature type="compositionally biased region" description="Basic and acidic residues" evidence="2">
    <location>
        <begin position="347"/>
        <end position="360"/>
    </location>
</feature>
<dbReference type="EMBL" id="LJZO01000002">
    <property type="protein sequence ID" value="ROW04052.1"/>
    <property type="molecule type" value="Genomic_DNA"/>
</dbReference>
<feature type="coiled-coil region" evidence="1">
    <location>
        <begin position="146"/>
        <end position="194"/>
    </location>
</feature>
<feature type="compositionally biased region" description="Basic residues" evidence="2">
    <location>
        <begin position="236"/>
        <end position="250"/>
    </location>
</feature>
<evidence type="ECO:0000256" key="2">
    <source>
        <dbReference type="SAM" id="MobiDB-lite"/>
    </source>
</evidence>
<organism evidence="3 4">
    <name type="scientific">Cytospora chrysosperma</name>
    <name type="common">Cytospora canker fungus</name>
    <name type="synonym">Sphaeria chrysosperma</name>
    <dbReference type="NCBI Taxonomy" id="252740"/>
    <lineage>
        <taxon>Eukaryota</taxon>
        <taxon>Fungi</taxon>
        <taxon>Dikarya</taxon>
        <taxon>Ascomycota</taxon>
        <taxon>Pezizomycotina</taxon>
        <taxon>Sordariomycetes</taxon>
        <taxon>Sordariomycetidae</taxon>
        <taxon>Diaporthales</taxon>
        <taxon>Cytosporaceae</taxon>
        <taxon>Cytospora</taxon>
    </lineage>
</organism>
<proteinExistence type="predicted"/>
<keyword evidence="4" id="KW-1185">Reference proteome</keyword>
<dbReference type="PANTHER" id="PTHR42067">
    <property type="entry name" value="YALI0C15378P"/>
    <property type="match status" value="1"/>
</dbReference>
<dbReference type="STRING" id="252740.A0A423WL58"/>
<gene>
    <name evidence="3" type="ORF">VSDG_00747</name>
</gene>
<reference evidence="3 4" key="1">
    <citation type="submission" date="2015-09" db="EMBL/GenBank/DDBJ databases">
        <title>Host preference determinants of Valsa canker pathogens revealed by comparative genomics.</title>
        <authorList>
            <person name="Yin Z."/>
            <person name="Huang L."/>
        </authorList>
    </citation>
    <scope>NUCLEOTIDE SEQUENCE [LARGE SCALE GENOMIC DNA]</scope>
    <source>
        <strain evidence="3 4">YSFL</strain>
    </source>
</reference>
<evidence type="ECO:0000313" key="4">
    <source>
        <dbReference type="Proteomes" id="UP000284375"/>
    </source>
</evidence>
<sequence>MAPAHILRLPLQGNPGGHVLVRVVPHSSSSSSPQPLDVELTATEGEQAYVRILQHTKVSRYRDLSSSLSDAEWEQCLTSLLLPENLPAGDIDANAQLKDEETLIINIRKKASGQTETVGTLTLPVSESATEEISIFDWCNDVVQVRTRLEEELVGLRRKHAELEKLVADETAHFKELERSKNEFEAEHDSFLRDLLNEKKLKIRTQGQVLATAQLDEDKLASISTKAKGSKSGATPKRRGAVGASRKGKRKADEPATPDEETDDETAADRMDIDPKPESPVRDLEEQSLSDADRTTEGSETASEPEPKTASRSSARKQGARASPSPPARAASKKSGEPPSSNLRGKPPADADKDKADRVPPPRALPFKKKRAPAPVPADDESTASEASEL</sequence>
<dbReference type="SUPFAM" id="SSF58022">
    <property type="entry name" value="XRCC4, C-terminal oligomerization domain"/>
    <property type="match status" value="1"/>
</dbReference>
<feature type="compositionally biased region" description="Basic and acidic residues" evidence="2">
    <location>
        <begin position="267"/>
        <end position="297"/>
    </location>
</feature>
<keyword evidence="1" id="KW-0175">Coiled coil</keyword>
<dbReference type="Proteomes" id="UP000284375">
    <property type="component" value="Unassembled WGS sequence"/>
</dbReference>
<evidence type="ECO:0000313" key="3">
    <source>
        <dbReference type="EMBL" id="ROW04052.1"/>
    </source>
</evidence>
<dbReference type="OrthoDB" id="8064436at2759"/>
<name>A0A423WL58_CYTCH</name>
<comment type="caution">
    <text evidence="3">The sequence shown here is derived from an EMBL/GenBank/DDBJ whole genome shotgun (WGS) entry which is preliminary data.</text>
</comment>
<feature type="region of interest" description="Disordered" evidence="2">
    <location>
        <begin position="224"/>
        <end position="390"/>
    </location>
</feature>
<evidence type="ECO:0000256" key="1">
    <source>
        <dbReference type="SAM" id="Coils"/>
    </source>
</evidence>
<protein>
    <submittedName>
        <fullName evidence="3">Uncharacterized protein</fullName>
    </submittedName>
</protein>
<accession>A0A423WL58</accession>
<dbReference type="PANTHER" id="PTHR42067:SF1">
    <property type="entry name" value="MITOTIC APPARATUS PROTEIN P62"/>
    <property type="match status" value="1"/>
</dbReference>